<dbReference type="EMBL" id="UAUF01000010">
    <property type="protein sequence ID" value="SPZ05066.1"/>
    <property type="molecule type" value="Genomic_DNA"/>
</dbReference>
<dbReference type="InterPro" id="IPR036567">
    <property type="entry name" value="RHF-like"/>
</dbReference>
<dbReference type="Gene3D" id="3.30.160.100">
    <property type="entry name" value="Ribosome hibernation promotion factor-like"/>
    <property type="match status" value="1"/>
</dbReference>
<gene>
    <name evidence="1" type="ORF">NCTC11842_01571</name>
</gene>
<protein>
    <submittedName>
        <fullName evidence="1">Uncharacterized protein</fullName>
    </submittedName>
</protein>
<dbReference type="RefSeq" id="WP_083398012.1">
    <property type="nucleotide sequence ID" value="NZ_DAMAAI010000016.1"/>
</dbReference>
<accession>A0A2X2CHC9</accession>
<reference evidence="1 2" key="1">
    <citation type="submission" date="2018-06" db="EMBL/GenBank/DDBJ databases">
        <authorList>
            <consortium name="Pathogen Informatics"/>
            <person name="Doyle S."/>
        </authorList>
    </citation>
    <scope>NUCLEOTIDE SEQUENCE [LARGE SCALE GENOMIC DNA]</scope>
    <source>
        <strain evidence="1 2">NCTC11842</strain>
    </source>
</reference>
<sequence>MKIVPSLMGSTHLTAADWVALLESLLRKEVVPLLDKRGAADSTLHATLSQQKRGGDLFVISLRLSLPGKKIVVVQGQGSDPRQAATQAVERLFRETKRHFDRLSGQHQYKRKARRQLLKQLKAKIDALPEALNTEGKAGIEPLLERLEAAARRELAYLRAVGDLPMDYPTVQDVVDEAVAAARVSWVSGRDEDAVYRQLLKNLFKAIDREVAASRVYQQSDPLDAPAPADAMQQAESMVEEEIYEYYQPDEELSLADVLPAEAFDPAASEPSQAEIDGASEQTFAFEVFKDLPVGWRRSLLLAGLDAMNAAAIAEILDTTEESAQQWVMQASSFVHARLADAGVIGTEAGQVSVFAVLRALR</sequence>
<evidence type="ECO:0000313" key="2">
    <source>
        <dbReference type="Proteomes" id="UP000250443"/>
    </source>
</evidence>
<name>A0A2X2CHC9_PSELU</name>
<dbReference type="GeneID" id="300269594"/>
<dbReference type="AlphaFoldDB" id="A0A2X2CHC9"/>
<evidence type="ECO:0000313" key="1">
    <source>
        <dbReference type="EMBL" id="SPZ05066.1"/>
    </source>
</evidence>
<organism evidence="1 2">
    <name type="scientific">Pseudomonas luteola</name>
    <dbReference type="NCBI Taxonomy" id="47886"/>
    <lineage>
        <taxon>Bacteria</taxon>
        <taxon>Pseudomonadati</taxon>
        <taxon>Pseudomonadota</taxon>
        <taxon>Gammaproteobacteria</taxon>
        <taxon>Pseudomonadales</taxon>
        <taxon>Pseudomonadaceae</taxon>
        <taxon>Pseudomonas</taxon>
    </lineage>
</organism>
<proteinExistence type="predicted"/>
<dbReference type="Proteomes" id="UP000250443">
    <property type="component" value="Unassembled WGS sequence"/>
</dbReference>